<dbReference type="AlphaFoldDB" id="A0A7H1J1Y6"/>
<feature type="domain" description="Transposase IS4-like" evidence="1">
    <location>
        <begin position="132"/>
        <end position="321"/>
    </location>
</feature>
<dbReference type="GO" id="GO:0003677">
    <property type="term" value="F:DNA binding"/>
    <property type="evidence" value="ECO:0007669"/>
    <property type="project" value="InterPro"/>
</dbReference>
<dbReference type="SUPFAM" id="SSF53098">
    <property type="entry name" value="Ribonuclease H-like"/>
    <property type="match status" value="1"/>
</dbReference>
<dbReference type="NCBIfam" id="NF033591">
    <property type="entry name" value="transpos_IS4_2"/>
    <property type="match status" value="1"/>
</dbReference>
<dbReference type="InterPro" id="IPR012337">
    <property type="entry name" value="RNaseH-like_sf"/>
</dbReference>
<dbReference type="PANTHER" id="PTHR35404:SF8">
    <property type="entry name" value="TRANSPOSASE OF TN10"/>
    <property type="match status" value="1"/>
</dbReference>
<organism evidence="2 3">
    <name type="scientific">Marinomonas arctica</name>
    <dbReference type="NCBI Taxonomy" id="383750"/>
    <lineage>
        <taxon>Bacteria</taxon>
        <taxon>Pseudomonadati</taxon>
        <taxon>Pseudomonadota</taxon>
        <taxon>Gammaproteobacteria</taxon>
        <taxon>Oceanospirillales</taxon>
        <taxon>Oceanospirillaceae</taxon>
        <taxon>Marinomonas</taxon>
    </lineage>
</organism>
<keyword evidence="3" id="KW-1185">Reference proteome</keyword>
<dbReference type="InterPro" id="IPR047658">
    <property type="entry name" value="IS4-like_transpos"/>
</dbReference>
<proteinExistence type="predicted"/>
<dbReference type="Pfam" id="PF01609">
    <property type="entry name" value="DDE_Tnp_1"/>
    <property type="match status" value="1"/>
</dbReference>
<protein>
    <submittedName>
        <fullName evidence="2">IS4 family transposase</fullName>
    </submittedName>
</protein>
<evidence type="ECO:0000313" key="3">
    <source>
        <dbReference type="Proteomes" id="UP000516370"/>
    </source>
</evidence>
<accession>A0A7H1J1Y6</accession>
<sequence length="389" mass="45201">MLLSSLLPDNSISIDKRTYTALSDAVSSVKEGARLSLTAIGRKLGEDANVIEKYCIKRVDRLLGNIQLHQCRNQFYKTLASHFSSQEFLPIIVDWSSVYDFSFVLLRASVAFQGRAFTLYEEVHPERAMNNHKRHVDFLNNLKQILPSDCTPIICTDAGFKVPWFKAIEQLDWYWLARTRGTVKCQTDKRPQWTLVDGYHHQATTKPMELSGLRLSKQQQWPCRGVLYKSPRPTKKKSKPVKRPNCNNYKKCSKANREPWFLVSNLPKGEFPPLALVNIYKRRMTIEEAFRDTKNEYYGLGLKRSRSQSIERLQTLLLIALLAQWCLYVIGKAAEMQGYHRHFQSNTITTRRVLSYCYLAKRILKTSRYEITEKMLFEALDLLLLETKC</sequence>
<name>A0A7H1J1Y6_9GAMM</name>
<dbReference type="Proteomes" id="UP000516370">
    <property type="component" value="Chromosome"/>
</dbReference>
<dbReference type="GO" id="GO:0004803">
    <property type="term" value="F:transposase activity"/>
    <property type="evidence" value="ECO:0007669"/>
    <property type="project" value="InterPro"/>
</dbReference>
<evidence type="ECO:0000313" key="2">
    <source>
        <dbReference type="EMBL" id="QNT04502.1"/>
    </source>
</evidence>
<gene>
    <name evidence="2" type="ORF">IBG28_12295</name>
</gene>
<dbReference type="InterPro" id="IPR002559">
    <property type="entry name" value="Transposase_11"/>
</dbReference>
<dbReference type="KEGG" id="mard:IBG28_12295"/>
<dbReference type="PANTHER" id="PTHR35404">
    <property type="entry name" value="TRANSPOSASE OF TN10"/>
    <property type="match status" value="1"/>
</dbReference>
<evidence type="ECO:0000259" key="1">
    <source>
        <dbReference type="Pfam" id="PF01609"/>
    </source>
</evidence>
<dbReference type="EMBL" id="CP061081">
    <property type="protein sequence ID" value="QNT04502.1"/>
    <property type="molecule type" value="Genomic_DNA"/>
</dbReference>
<dbReference type="RefSeq" id="WP_188322897.1">
    <property type="nucleotide sequence ID" value="NZ_CP061081.1"/>
</dbReference>
<reference evidence="2 3" key="1">
    <citation type="submission" date="2020-09" db="EMBL/GenBank/DDBJ databases">
        <title>Complete genome sequence of an Arctic sea ice bacterium Marinomonas arctica BSI20414.</title>
        <authorList>
            <person name="Liao L."/>
            <person name="Chen B."/>
        </authorList>
    </citation>
    <scope>NUCLEOTIDE SEQUENCE [LARGE SCALE GENOMIC DNA]</scope>
    <source>
        <strain evidence="2 3">BSI20414</strain>
    </source>
</reference>
<dbReference type="GO" id="GO:0006313">
    <property type="term" value="P:DNA transposition"/>
    <property type="evidence" value="ECO:0007669"/>
    <property type="project" value="InterPro"/>
</dbReference>